<proteinExistence type="predicted"/>
<dbReference type="PANTHER" id="PTHR43685:SF2">
    <property type="entry name" value="GLYCOSYLTRANSFERASE 2-LIKE DOMAIN-CONTAINING PROTEIN"/>
    <property type="match status" value="1"/>
</dbReference>
<feature type="domain" description="Glycosyltransferase 2-like" evidence="1">
    <location>
        <begin position="33"/>
        <end position="159"/>
    </location>
</feature>
<dbReference type="InterPro" id="IPR029044">
    <property type="entry name" value="Nucleotide-diphossugar_trans"/>
</dbReference>
<dbReference type="EMBL" id="JACRTK010000002">
    <property type="protein sequence ID" value="MBC8590681.1"/>
    <property type="molecule type" value="Genomic_DNA"/>
</dbReference>
<dbReference type="InterPro" id="IPR001173">
    <property type="entry name" value="Glyco_trans_2-like"/>
</dbReference>
<evidence type="ECO:0000313" key="3">
    <source>
        <dbReference type="Proteomes" id="UP000601522"/>
    </source>
</evidence>
<dbReference type="Gene3D" id="3.90.550.10">
    <property type="entry name" value="Spore Coat Polysaccharide Biosynthesis Protein SpsA, Chain A"/>
    <property type="match status" value="1"/>
</dbReference>
<evidence type="ECO:0000313" key="2">
    <source>
        <dbReference type="EMBL" id="MBC8590681.1"/>
    </source>
</evidence>
<name>A0A926EXC2_9FIRM</name>
<dbReference type="SUPFAM" id="SSF53448">
    <property type="entry name" value="Nucleotide-diphospho-sugar transferases"/>
    <property type="match status" value="1"/>
</dbReference>
<gene>
    <name evidence="2" type="ORF">H8689_05985</name>
</gene>
<dbReference type="PANTHER" id="PTHR43685">
    <property type="entry name" value="GLYCOSYLTRANSFERASE"/>
    <property type="match status" value="1"/>
</dbReference>
<dbReference type="RefSeq" id="WP_249323518.1">
    <property type="nucleotide sequence ID" value="NZ_JACRTK010000002.1"/>
</dbReference>
<dbReference type="InterPro" id="IPR050834">
    <property type="entry name" value="Glycosyltransf_2"/>
</dbReference>
<organism evidence="2 3">
    <name type="scientific">Wansuia hejianensis</name>
    <dbReference type="NCBI Taxonomy" id="2763667"/>
    <lineage>
        <taxon>Bacteria</taxon>
        <taxon>Bacillati</taxon>
        <taxon>Bacillota</taxon>
        <taxon>Clostridia</taxon>
        <taxon>Lachnospirales</taxon>
        <taxon>Lachnospiraceae</taxon>
        <taxon>Wansuia</taxon>
    </lineage>
</organism>
<comment type="caution">
    <text evidence="2">The sequence shown here is derived from an EMBL/GenBank/DDBJ whole genome shotgun (WGS) entry which is preliminary data.</text>
</comment>
<dbReference type="Proteomes" id="UP000601522">
    <property type="component" value="Unassembled WGS sequence"/>
</dbReference>
<dbReference type="Pfam" id="PF00535">
    <property type="entry name" value="Glycos_transf_2"/>
    <property type="match status" value="1"/>
</dbReference>
<evidence type="ECO:0000259" key="1">
    <source>
        <dbReference type="Pfam" id="PF00535"/>
    </source>
</evidence>
<keyword evidence="3" id="KW-1185">Reference proteome</keyword>
<accession>A0A926EXC2</accession>
<protein>
    <submittedName>
        <fullName evidence="2">Glycosyltransferase</fullName>
    </submittedName>
</protein>
<dbReference type="AlphaFoldDB" id="A0A926EXC2"/>
<sequence>MSGSIFSEVYKNINLNNNIKTNNSFYNDVGISVICSTNKKNMMQNILNNFITQNYPNKELIIILNYDNPSMKTWQKNIDLWPNIKIFNLNNSHSLGKCLNYAVSNSKYPIIAKFDDDDYYAPEYLSNMIKVFSFTDAYLIGKSCIYIYFVEEEILSVSNRSKENKYVNRVNGSTLMFKKTIFDSVKFRDKNLGEDISFCNDCTKNGFKIYSTDRFDYVYIRRSKNNHTWKMDNYYILNKSQFLCKTKDFKTTILWR</sequence>
<reference evidence="2 3" key="1">
    <citation type="submission" date="2020-08" db="EMBL/GenBank/DDBJ databases">
        <title>Genome public.</title>
        <authorList>
            <person name="Liu C."/>
            <person name="Sun Q."/>
        </authorList>
    </citation>
    <scope>NUCLEOTIDE SEQUENCE [LARGE SCALE GENOMIC DNA]</scope>
    <source>
        <strain evidence="2 3">NSJ-26</strain>
    </source>
</reference>